<proteinExistence type="predicted"/>
<comment type="caution">
    <text evidence="1">The sequence shown here is derived from an EMBL/GenBank/DDBJ whole genome shotgun (WGS) entry which is preliminary data.</text>
</comment>
<dbReference type="Proteomes" id="UP000570361">
    <property type="component" value="Unassembled WGS sequence"/>
</dbReference>
<accession>A0A7W5AYQ5</accession>
<dbReference type="EMBL" id="JACHXK010000006">
    <property type="protein sequence ID" value="MBB3111047.1"/>
    <property type="molecule type" value="Genomic_DNA"/>
</dbReference>
<sequence>MISALVCVHNHEIEYASLSGEVVEERSAGATYSLTDDRQLGRMEVGIPY</sequence>
<evidence type="ECO:0000313" key="1">
    <source>
        <dbReference type="EMBL" id="MBB3111047.1"/>
    </source>
</evidence>
<dbReference type="AlphaFoldDB" id="A0A7W5AYQ5"/>
<reference evidence="1 2" key="1">
    <citation type="submission" date="2020-08" db="EMBL/GenBank/DDBJ databases">
        <title>Genomic Encyclopedia of Type Strains, Phase III (KMG-III): the genomes of soil and plant-associated and newly described type strains.</title>
        <authorList>
            <person name="Whitman W."/>
        </authorList>
    </citation>
    <scope>NUCLEOTIDE SEQUENCE [LARGE SCALE GENOMIC DNA]</scope>
    <source>
        <strain evidence="1 2">CECT 5862</strain>
    </source>
</reference>
<keyword evidence="2" id="KW-1185">Reference proteome</keyword>
<name>A0A7W5AYQ5_9BACL</name>
<protein>
    <submittedName>
        <fullName evidence="1">Uncharacterized protein</fullName>
    </submittedName>
</protein>
<organism evidence="1 2">
    <name type="scientific">Paenibacillus phyllosphaerae</name>
    <dbReference type="NCBI Taxonomy" id="274593"/>
    <lineage>
        <taxon>Bacteria</taxon>
        <taxon>Bacillati</taxon>
        <taxon>Bacillota</taxon>
        <taxon>Bacilli</taxon>
        <taxon>Bacillales</taxon>
        <taxon>Paenibacillaceae</taxon>
        <taxon>Paenibacillus</taxon>
    </lineage>
</organism>
<evidence type="ECO:0000313" key="2">
    <source>
        <dbReference type="Proteomes" id="UP000570361"/>
    </source>
</evidence>
<gene>
    <name evidence="1" type="ORF">FHS18_003115</name>
</gene>
<dbReference type="RefSeq" id="WP_183600929.1">
    <property type="nucleotide sequence ID" value="NZ_JACHXK010000006.1"/>
</dbReference>